<keyword evidence="2" id="KW-1133">Transmembrane helix</keyword>
<evidence type="ECO:0000313" key="5">
    <source>
        <dbReference type="Proteomes" id="UP000605259"/>
    </source>
</evidence>
<sequence length="200" mass="22901">MLTSVVTELLQFLMSLGYIGIMIGLMVEIIPSELVLAYAGYLIAKGEITFVGALIAGVIGGTLAQLFLYWIGYYGGRPFVMKYGKYLFIRQKHIEMAESWFNRYGTGIVFLARFVPIVRHVISIPAGLAKMRVIPFTFYTILAMIPWSFCFIYIGRSLGTSWYRIKAYVTPYMPYVIVVVVVFIFLYVYILIQRKKSKFV</sequence>
<comment type="similarity">
    <text evidence="1">Belongs to the DedA family.</text>
</comment>
<keyword evidence="2" id="KW-0472">Membrane</keyword>
<dbReference type="Proteomes" id="UP000605259">
    <property type="component" value="Unassembled WGS sequence"/>
</dbReference>
<dbReference type="Pfam" id="PF09335">
    <property type="entry name" value="VTT_dom"/>
    <property type="match status" value="1"/>
</dbReference>
<feature type="transmembrane region" description="Helical" evidence="2">
    <location>
        <begin position="134"/>
        <end position="154"/>
    </location>
</feature>
<dbReference type="PANTHER" id="PTHR42709">
    <property type="entry name" value="ALKALINE PHOSPHATASE LIKE PROTEIN"/>
    <property type="match status" value="1"/>
</dbReference>
<dbReference type="RefSeq" id="WP_188386875.1">
    <property type="nucleotide sequence ID" value="NZ_BMFK01000001.1"/>
</dbReference>
<comment type="caution">
    <text evidence="4">The sequence shown here is derived from an EMBL/GenBank/DDBJ whole genome shotgun (WGS) entry which is preliminary data.</text>
</comment>
<feature type="transmembrane region" description="Helical" evidence="2">
    <location>
        <begin position="12"/>
        <end position="36"/>
    </location>
</feature>
<evidence type="ECO:0000313" key="4">
    <source>
        <dbReference type="EMBL" id="GGE57680.1"/>
    </source>
</evidence>
<protein>
    <submittedName>
        <fullName evidence="4">Membrane protein</fullName>
    </submittedName>
</protein>
<organism evidence="4 5">
    <name type="scientific">Priestia taiwanensis</name>
    <dbReference type="NCBI Taxonomy" id="1347902"/>
    <lineage>
        <taxon>Bacteria</taxon>
        <taxon>Bacillati</taxon>
        <taxon>Bacillota</taxon>
        <taxon>Bacilli</taxon>
        <taxon>Bacillales</taxon>
        <taxon>Bacillaceae</taxon>
        <taxon>Priestia</taxon>
    </lineage>
</organism>
<dbReference type="GO" id="GO:0005886">
    <property type="term" value="C:plasma membrane"/>
    <property type="evidence" value="ECO:0007669"/>
    <property type="project" value="TreeGrafter"/>
</dbReference>
<dbReference type="EMBL" id="BMFK01000001">
    <property type="protein sequence ID" value="GGE57680.1"/>
    <property type="molecule type" value="Genomic_DNA"/>
</dbReference>
<proteinExistence type="inferred from homology"/>
<keyword evidence="5" id="KW-1185">Reference proteome</keyword>
<gene>
    <name evidence="4" type="ORF">GCM10007140_05090</name>
</gene>
<reference evidence="4" key="2">
    <citation type="submission" date="2020-09" db="EMBL/GenBank/DDBJ databases">
        <authorList>
            <person name="Sun Q."/>
            <person name="Zhou Y."/>
        </authorList>
    </citation>
    <scope>NUCLEOTIDE SEQUENCE</scope>
    <source>
        <strain evidence="4">CGMCC 1.12698</strain>
    </source>
</reference>
<name>A0A917AK37_9BACI</name>
<accession>A0A917AK37</accession>
<feature type="transmembrane region" description="Helical" evidence="2">
    <location>
        <begin position="174"/>
        <end position="192"/>
    </location>
</feature>
<dbReference type="AlphaFoldDB" id="A0A917AK37"/>
<feature type="domain" description="VTT" evidence="3">
    <location>
        <begin position="30"/>
        <end position="156"/>
    </location>
</feature>
<evidence type="ECO:0000256" key="1">
    <source>
        <dbReference type="ARBA" id="ARBA00010792"/>
    </source>
</evidence>
<dbReference type="InterPro" id="IPR051311">
    <property type="entry name" value="DedA_domain"/>
</dbReference>
<evidence type="ECO:0000256" key="2">
    <source>
        <dbReference type="SAM" id="Phobius"/>
    </source>
</evidence>
<reference evidence="4" key="1">
    <citation type="journal article" date="2014" name="Int. J. Syst. Evol. Microbiol.">
        <title>Complete genome sequence of Corynebacterium casei LMG S-19264T (=DSM 44701T), isolated from a smear-ripened cheese.</title>
        <authorList>
            <consortium name="US DOE Joint Genome Institute (JGI-PGF)"/>
            <person name="Walter F."/>
            <person name="Albersmeier A."/>
            <person name="Kalinowski J."/>
            <person name="Ruckert C."/>
        </authorList>
    </citation>
    <scope>NUCLEOTIDE SEQUENCE</scope>
    <source>
        <strain evidence="4">CGMCC 1.12698</strain>
    </source>
</reference>
<feature type="transmembrane region" description="Helical" evidence="2">
    <location>
        <begin position="48"/>
        <end position="71"/>
    </location>
</feature>
<keyword evidence="2" id="KW-0812">Transmembrane</keyword>
<dbReference type="PANTHER" id="PTHR42709:SF8">
    <property type="entry name" value="UNDECAPRENYL PHOSPHATE TRANSPORTER A"/>
    <property type="match status" value="1"/>
</dbReference>
<feature type="transmembrane region" description="Helical" evidence="2">
    <location>
        <begin position="104"/>
        <end position="122"/>
    </location>
</feature>
<dbReference type="InterPro" id="IPR032816">
    <property type="entry name" value="VTT_dom"/>
</dbReference>
<evidence type="ECO:0000259" key="3">
    <source>
        <dbReference type="Pfam" id="PF09335"/>
    </source>
</evidence>